<evidence type="ECO:0000259" key="6">
    <source>
        <dbReference type="PROSITE" id="PS51764"/>
    </source>
</evidence>
<feature type="chain" id="PRO_5016117921" description="GH26 domain-containing protein" evidence="5">
    <location>
        <begin position="22"/>
        <end position="574"/>
    </location>
</feature>
<reference evidence="8" key="1">
    <citation type="submission" date="2018-02" db="EMBL/GenBank/DDBJ databases">
        <authorList>
            <person name="Clavel T."/>
            <person name="Strowig T."/>
        </authorList>
    </citation>
    <scope>NUCLEOTIDE SEQUENCE [LARGE SCALE GENOMIC DNA]</scope>
    <source>
        <strain evidence="8">DSM 103720</strain>
    </source>
</reference>
<dbReference type="Gene3D" id="3.20.20.80">
    <property type="entry name" value="Glycosidases"/>
    <property type="match status" value="2"/>
</dbReference>
<evidence type="ECO:0000313" key="7">
    <source>
        <dbReference type="EMBL" id="PWB02981.1"/>
    </source>
</evidence>
<dbReference type="InterPro" id="IPR000805">
    <property type="entry name" value="Glyco_hydro_26"/>
</dbReference>
<evidence type="ECO:0000256" key="5">
    <source>
        <dbReference type="SAM" id="SignalP"/>
    </source>
</evidence>
<dbReference type="AlphaFoldDB" id="A0A2V1IQS5"/>
<comment type="caution">
    <text evidence="7">The sequence shown here is derived from an EMBL/GenBank/DDBJ whole genome shotgun (WGS) entry which is preliminary data.</text>
</comment>
<dbReference type="Pfam" id="PF02156">
    <property type="entry name" value="Glyco_hydro_26"/>
    <property type="match status" value="2"/>
</dbReference>
<feature type="active site" description="Nucleophile" evidence="4">
    <location>
        <position position="514"/>
    </location>
</feature>
<feature type="domain" description="GH26" evidence="6">
    <location>
        <begin position="151"/>
        <end position="569"/>
    </location>
</feature>
<name>A0A2V1IQS5_9BACT</name>
<evidence type="ECO:0000256" key="2">
    <source>
        <dbReference type="ARBA" id="ARBA00022801"/>
    </source>
</evidence>
<protein>
    <recommendedName>
        <fullName evidence="6">GH26 domain-containing protein</fullName>
    </recommendedName>
</protein>
<feature type="signal peptide" evidence="5">
    <location>
        <begin position="1"/>
        <end position="21"/>
    </location>
</feature>
<dbReference type="InterPro" id="IPR022790">
    <property type="entry name" value="GH26_dom"/>
</dbReference>
<dbReference type="Proteomes" id="UP000244905">
    <property type="component" value="Unassembled WGS sequence"/>
</dbReference>
<proteinExistence type="inferred from homology"/>
<accession>A0A2V1IQS5</accession>
<organism evidence="7 8">
    <name type="scientific">Duncaniella muris</name>
    <dbReference type="NCBI Taxonomy" id="2094150"/>
    <lineage>
        <taxon>Bacteria</taxon>
        <taxon>Pseudomonadati</taxon>
        <taxon>Bacteroidota</taxon>
        <taxon>Bacteroidia</taxon>
        <taxon>Bacteroidales</taxon>
        <taxon>Muribaculaceae</taxon>
        <taxon>Duncaniella</taxon>
    </lineage>
</organism>
<keyword evidence="8" id="KW-1185">Reference proteome</keyword>
<dbReference type="GO" id="GO:0016985">
    <property type="term" value="F:mannan endo-1,4-beta-mannosidase activity"/>
    <property type="evidence" value="ECO:0007669"/>
    <property type="project" value="InterPro"/>
</dbReference>
<dbReference type="PROSITE" id="PS51257">
    <property type="entry name" value="PROKAR_LIPOPROTEIN"/>
    <property type="match status" value="1"/>
</dbReference>
<dbReference type="EMBL" id="PUEC01000008">
    <property type="protein sequence ID" value="PWB02981.1"/>
    <property type="molecule type" value="Genomic_DNA"/>
</dbReference>
<evidence type="ECO:0000256" key="3">
    <source>
        <dbReference type="ARBA" id="ARBA00023295"/>
    </source>
</evidence>
<comment type="similarity">
    <text evidence="1 4">Belongs to the glycosyl hydrolase 26 family.</text>
</comment>
<keyword evidence="2 4" id="KW-0378">Hydrolase</keyword>
<dbReference type="GeneID" id="82525686"/>
<dbReference type="RefSeq" id="WP_107031831.1">
    <property type="nucleotide sequence ID" value="NZ_CAOLBL010000016.1"/>
</dbReference>
<evidence type="ECO:0000313" key="8">
    <source>
        <dbReference type="Proteomes" id="UP000244905"/>
    </source>
</evidence>
<gene>
    <name evidence="7" type="ORF">C5O23_04925</name>
</gene>
<feature type="active site" description="Proton donor" evidence="4">
    <location>
        <position position="408"/>
    </location>
</feature>
<dbReference type="PROSITE" id="PS51764">
    <property type="entry name" value="GH26"/>
    <property type="match status" value="1"/>
</dbReference>
<dbReference type="GO" id="GO:0006080">
    <property type="term" value="P:substituted mannan metabolic process"/>
    <property type="evidence" value="ECO:0007669"/>
    <property type="project" value="InterPro"/>
</dbReference>
<dbReference type="PANTHER" id="PTHR40079:SF4">
    <property type="entry name" value="GH26 DOMAIN-CONTAINING PROTEIN-RELATED"/>
    <property type="match status" value="1"/>
</dbReference>
<sequence>MNKLKYYFIAALVGMSLSACNDDDNSYNMLDGLGMVNRSVSIADGVTVRANTLDRITLDYNNLVGINPDKPVTLNGQTLAPVVNPENRMQVIIPVALQSYTDYTLVIPDGAFHRSDDPKVMAEGMTITFNTNTGVNVANLAQSLINPNATPEAKKVYQLLLDNYGNKQLSGAMGEVAWGTAFCDLIKNNSGKFPAIVGFDYIHLASSPSNWIDYGDITPVQTVWDAGSIPAVCWHWNVPMEVWAGQSEIGNWGALRLDKAEVPDAMTFWQNAGDGTYIVVKFKDAAADAQGSLKDSDWGGLMSSTEYFDLTPDQIAAGEYRVRLNSEAAEKVRNGGLIVSGQNYTVTGVYFELTCRDTKEVKGFDASKVLTPGTRENTVATADVAKLAGYLKLLQDANIPVLFRPFHEAAGAYQWTWFWWGNSGVEVTKELWIWLHDTLTNDYGLNNLIWVWTANYNYGMDLADIETLQSEYPGDAYVDIVGTDIYKEAMSDQSAIFNLIQEAVNGSKIIALTETGNLLDPDSQFENSALWSFFMGWYEQDANGPGFLTWNLNGEWNTVLNNPLVLNQGDFSLK</sequence>
<dbReference type="InterPro" id="IPR017853">
    <property type="entry name" value="GH"/>
</dbReference>
<dbReference type="PANTHER" id="PTHR40079">
    <property type="entry name" value="MANNAN ENDO-1,4-BETA-MANNOSIDASE E-RELATED"/>
    <property type="match status" value="1"/>
</dbReference>
<dbReference type="SUPFAM" id="SSF51445">
    <property type="entry name" value="(Trans)glycosidases"/>
    <property type="match status" value="1"/>
</dbReference>
<keyword evidence="5" id="KW-0732">Signal</keyword>
<evidence type="ECO:0000256" key="4">
    <source>
        <dbReference type="PROSITE-ProRule" id="PRU01100"/>
    </source>
</evidence>
<keyword evidence="3 4" id="KW-0326">Glycosidase</keyword>
<evidence type="ECO:0000256" key="1">
    <source>
        <dbReference type="ARBA" id="ARBA00007754"/>
    </source>
</evidence>